<feature type="region of interest" description="Disordered" evidence="1">
    <location>
        <begin position="1"/>
        <end position="156"/>
    </location>
</feature>
<name>A0A9W9A1C8_9AGAR</name>
<feature type="region of interest" description="Disordered" evidence="1">
    <location>
        <begin position="236"/>
        <end position="259"/>
    </location>
</feature>
<dbReference type="Pfam" id="PF10180">
    <property type="entry name" value="WKF"/>
    <property type="match status" value="1"/>
</dbReference>
<evidence type="ECO:0000259" key="2">
    <source>
        <dbReference type="Pfam" id="PF10180"/>
    </source>
</evidence>
<evidence type="ECO:0000313" key="4">
    <source>
        <dbReference type="Proteomes" id="UP001150266"/>
    </source>
</evidence>
<feature type="compositionally biased region" description="Basic and acidic residues" evidence="1">
    <location>
        <begin position="238"/>
        <end position="259"/>
    </location>
</feature>
<proteinExistence type="predicted"/>
<dbReference type="AlphaFoldDB" id="A0A9W9A1C8"/>
<evidence type="ECO:0000313" key="3">
    <source>
        <dbReference type="EMBL" id="KAJ4472246.1"/>
    </source>
</evidence>
<reference evidence="3" key="1">
    <citation type="submission" date="2022-08" db="EMBL/GenBank/DDBJ databases">
        <title>A Global Phylogenomic Analysis of the Shiitake Genus Lentinula.</title>
        <authorList>
            <consortium name="DOE Joint Genome Institute"/>
            <person name="Sierra-Patev S."/>
            <person name="Min B."/>
            <person name="Naranjo-Ortiz M."/>
            <person name="Looney B."/>
            <person name="Konkel Z."/>
            <person name="Slot J.C."/>
            <person name="Sakamoto Y."/>
            <person name="Steenwyk J.L."/>
            <person name="Rokas A."/>
            <person name="Carro J."/>
            <person name="Camarero S."/>
            <person name="Ferreira P."/>
            <person name="Molpeceres G."/>
            <person name="Ruiz-Duenas F.J."/>
            <person name="Serrano A."/>
            <person name="Henrissat B."/>
            <person name="Drula E."/>
            <person name="Hughes K.W."/>
            <person name="Mata J.L."/>
            <person name="Ishikawa N.K."/>
            <person name="Vargas-Isla R."/>
            <person name="Ushijima S."/>
            <person name="Smith C.A."/>
            <person name="Ahrendt S."/>
            <person name="Andreopoulos W."/>
            <person name="He G."/>
            <person name="Labutti K."/>
            <person name="Lipzen A."/>
            <person name="Ng V."/>
            <person name="Riley R."/>
            <person name="Sandor L."/>
            <person name="Barry K."/>
            <person name="Martinez A.T."/>
            <person name="Xiao Y."/>
            <person name="Gibbons J.G."/>
            <person name="Terashima K."/>
            <person name="Grigoriev I.V."/>
            <person name="Hibbett D.S."/>
        </authorList>
    </citation>
    <scope>NUCLEOTIDE SEQUENCE</scope>
    <source>
        <strain evidence="3">JLM2183</strain>
    </source>
</reference>
<feature type="domain" description="WKF" evidence="2">
    <location>
        <begin position="170"/>
        <end position="224"/>
    </location>
</feature>
<keyword evidence="4" id="KW-1185">Reference proteome</keyword>
<accession>A0A9W9A1C8</accession>
<evidence type="ECO:0000256" key="1">
    <source>
        <dbReference type="SAM" id="MobiDB-lite"/>
    </source>
</evidence>
<organism evidence="3 4">
    <name type="scientific">Lentinula aciculospora</name>
    <dbReference type="NCBI Taxonomy" id="153920"/>
    <lineage>
        <taxon>Eukaryota</taxon>
        <taxon>Fungi</taxon>
        <taxon>Dikarya</taxon>
        <taxon>Basidiomycota</taxon>
        <taxon>Agaricomycotina</taxon>
        <taxon>Agaricomycetes</taxon>
        <taxon>Agaricomycetidae</taxon>
        <taxon>Agaricales</taxon>
        <taxon>Marasmiineae</taxon>
        <taxon>Omphalotaceae</taxon>
        <taxon>Lentinula</taxon>
    </lineage>
</organism>
<comment type="caution">
    <text evidence="3">The sequence shown here is derived from an EMBL/GenBank/DDBJ whole genome shotgun (WGS) entry which is preliminary data.</text>
</comment>
<dbReference type="Proteomes" id="UP001150266">
    <property type="component" value="Unassembled WGS sequence"/>
</dbReference>
<sequence length="278" mass="31743">MSKNVSVETPEKKQKEKKLKSNLDSQTAEKNVGPVKETKKKSKKDRKNTVDDELEVGLEGRAGSVSYTREKPESETVTPEEEVILEKKKKRKERRRDTETDPEGAPIERKKRKRDESENAEAEDLPQTNEGGESKKKKARNNTGFPDPAEEASLSPQARKSLAYAFMQFRKPSKWKFMKARQNWIIRNWATENIPDSHMPLVLKYISNIKGNVRENLTKACESIISTEAPAQISVVTEKTRDQKEEDDRTQPTRKTDSIKLSRAEAILAMLINEAESD</sequence>
<dbReference type="EMBL" id="JAOTPV010000021">
    <property type="protein sequence ID" value="KAJ4472246.1"/>
    <property type="molecule type" value="Genomic_DNA"/>
</dbReference>
<dbReference type="OrthoDB" id="10261563at2759"/>
<protein>
    <recommendedName>
        <fullName evidence="2">WKF domain-containing protein</fullName>
    </recommendedName>
</protein>
<dbReference type="PANTHER" id="PTHR22306:SF2">
    <property type="entry name" value="CHROMOSOME 7 OPEN READING FRAME 50"/>
    <property type="match status" value="1"/>
</dbReference>
<dbReference type="InterPro" id="IPR019327">
    <property type="entry name" value="WKF"/>
</dbReference>
<dbReference type="PANTHER" id="PTHR22306">
    <property type="entry name" value="CHROMOSOME 7 OPEN READING FRAME 50"/>
    <property type="match status" value="1"/>
</dbReference>
<gene>
    <name evidence="3" type="ORF">J3R30DRAFT_3709690</name>
</gene>